<dbReference type="Gene3D" id="2.30.42.10">
    <property type="match status" value="1"/>
</dbReference>
<feature type="compositionally biased region" description="Pro residues" evidence="3">
    <location>
        <begin position="23"/>
        <end position="40"/>
    </location>
</feature>
<protein>
    <submittedName>
        <fullName evidence="5">Putative serine protease PepD</fullName>
    </submittedName>
</protein>
<dbReference type="PANTHER" id="PTHR43343">
    <property type="entry name" value="PEPTIDASE S12"/>
    <property type="match status" value="1"/>
</dbReference>
<dbReference type="Pfam" id="PF13365">
    <property type="entry name" value="Trypsin_2"/>
    <property type="match status" value="1"/>
</dbReference>
<dbReference type="EMBL" id="RBIL01000001">
    <property type="protein sequence ID" value="RKQ90953.1"/>
    <property type="molecule type" value="Genomic_DNA"/>
</dbReference>
<dbReference type="OrthoDB" id="9758917at2"/>
<keyword evidence="2" id="KW-0378">Hydrolase</keyword>
<dbReference type="PANTHER" id="PTHR43343:SF3">
    <property type="entry name" value="PROTEASE DO-LIKE 8, CHLOROPLASTIC"/>
    <property type="match status" value="1"/>
</dbReference>
<dbReference type="InterPro" id="IPR001478">
    <property type="entry name" value="PDZ"/>
</dbReference>
<feature type="domain" description="PDZ" evidence="4">
    <location>
        <begin position="277"/>
        <end position="362"/>
    </location>
</feature>
<evidence type="ECO:0000256" key="2">
    <source>
        <dbReference type="ARBA" id="ARBA00022801"/>
    </source>
</evidence>
<proteinExistence type="predicted"/>
<dbReference type="InterPro" id="IPR036034">
    <property type="entry name" value="PDZ_sf"/>
</dbReference>
<dbReference type="SUPFAM" id="SSF50156">
    <property type="entry name" value="PDZ domain-like"/>
    <property type="match status" value="1"/>
</dbReference>
<dbReference type="InterPro" id="IPR001940">
    <property type="entry name" value="Peptidase_S1C"/>
</dbReference>
<reference evidence="5 6" key="1">
    <citation type="submission" date="2018-10" db="EMBL/GenBank/DDBJ databases">
        <title>Genomic Encyclopedia of Archaeal and Bacterial Type Strains, Phase II (KMG-II): from individual species to whole genera.</title>
        <authorList>
            <person name="Goeker M."/>
        </authorList>
    </citation>
    <scope>NUCLEOTIDE SEQUENCE [LARGE SCALE GENOMIC DNA]</scope>
    <source>
        <strain evidence="5 6">DSM 14954</strain>
    </source>
</reference>
<name>A0A660LAQ2_9ACTN</name>
<keyword evidence="6" id="KW-1185">Reference proteome</keyword>
<dbReference type="AlphaFoldDB" id="A0A660LAQ2"/>
<feature type="region of interest" description="Disordered" evidence="3">
    <location>
        <begin position="1"/>
        <end position="44"/>
    </location>
</feature>
<dbReference type="PRINTS" id="PR00834">
    <property type="entry name" value="PROTEASES2C"/>
</dbReference>
<sequence>MTDPLLWLDGDPTDGRRARPYEPEVPPVRPPSAVPPPPAPTRRRGHFASAVAGGLVSAVLVGGGAFAFGVLDDEPGTAAAPNTPALVGAKQEGDVAAIYAAARDSVVSISTGSGSGTGFVTDASGTIVTNAHVVGSASTVQVQFADDETLTGRVTGVDRSSDLAVVKVSAGRPLKALSLADSTAVRTGQLAVAIGSPFGLSQTTTAGIVSGTGRHIQAPDGFQIDSVIQTDAPINPGNSGGPLLDAKGRVIGVNSQIASQSGGSVGIGFAVPSNTVRDVIPRLERGETIKRAYLGVSTSGGAGGVTVASVSSGGPAASAGLRVGDVIRSVAGERVQDADDVAAAIQDRRPGESVEVAITRGGADQTVQVQLGTRP</sequence>
<organism evidence="5 6">
    <name type="scientific">Solirubrobacter pauli</name>
    <dbReference type="NCBI Taxonomy" id="166793"/>
    <lineage>
        <taxon>Bacteria</taxon>
        <taxon>Bacillati</taxon>
        <taxon>Actinomycetota</taxon>
        <taxon>Thermoleophilia</taxon>
        <taxon>Solirubrobacterales</taxon>
        <taxon>Solirubrobacteraceae</taxon>
        <taxon>Solirubrobacter</taxon>
    </lineage>
</organism>
<dbReference type="SUPFAM" id="SSF50494">
    <property type="entry name" value="Trypsin-like serine proteases"/>
    <property type="match status" value="1"/>
</dbReference>
<keyword evidence="1 5" id="KW-0645">Protease</keyword>
<dbReference type="Pfam" id="PF13180">
    <property type="entry name" value="PDZ_2"/>
    <property type="match status" value="1"/>
</dbReference>
<evidence type="ECO:0000313" key="5">
    <source>
        <dbReference type="EMBL" id="RKQ90953.1"/>
    </source>
</evidence>
<gene>
    <name evidence="5" type="ORF">C8N24_0769</name>
</gene>
<dbReference type="GO" id="GO:0004252">
    <property type="term" value="F:serine-type endopeptidase activity"/>
    <property type="evidence" value="ECO:0007669"/>
    <property type="project" value="InterPro"/>
</dbReference>
<dbReference type="GO" id="GO:0006508">
    <property type="term" value="P:proteolysis"/>
    <property type="evidence" value="ECO:0007669"/>
    <property type="project" value="UniProtKB-KW"/>
</dbReference>
<feature type="compositionally biased region" description="Basic and acidic residues" evidence="3">
    <location>
        <begin position="13"/>
        <end position="22"/>
    </location>
</feature>
<evidence type="ECO:0000256" key="1">
    <source>
        <dbReference type="ARBA" id="ARBA00022670"/>
    </source>
</evidence>
<comment type="caution">
    <text evidence="5">The sequence shown here is derived from an EMBL/GenBank/DDBJ whole genome shotgun (WGS) entry which is preliminary data.</text>
</comment>
<dbReference type="InterPro" id="IPR051201">
    <property type="entry name" value="Chloro_Bact_Ser_Proteases"/>
</dbReference>
<evidence type="ECO:0000313" key="6">
    <source>
        <dbReference type="Proteomes" id="UP000278962"/>
    </source>
</evidence>
<dbReference type="Proteomes" id="UP000278962">
    <property type="component" value="Unassembled WGS sequence"/>
</dbReference>
<dbReference type="InterPro" id="IPR009003">
    <property type="entry name" value="Peptidase_S1_PA"/>
</dbReference>
<dbReference type="RefSeq" id="WP_121248165.1">
    <property type="nucleotide sequence ID" value="NZ_RBIL01000001.1"/>
</dbReference>
<evidence type="ECO:0000256" key="3">
    <source>
        <dbReference type="SAM" id="MobiDB-lite"/>
    </source>
</evidence>
<dbReference type="PROSITE" id="PS50106">
    <property type="entry name" value="PDZ"/>
    <property type="match status" value="1"/>
</dbReference>
<dbReference type="SMART" id="SM00228">
    <property type="entry name" value="PDZ"/>
    <property type="match status" value="1"/>
</dbReference>
<evidence type="ECO:0000259" key="4">
    <source>
        <dbReference type="PROSITE" id="PS50106"/>
    </source>
</evidence>
<accession>A0A660LAQ2</accession>
<dbReference type="Gene3D" id="2.40.10.120">
    <property type="match status" value="1"/>
</dbReference>